<gene>
    <name evidence="3" type="ORF">GCM10010515_76990</name>
</gene>
<dbReference type="Proteomes" id="UP000645555">
    <property type="component" value="Unassembled WGS sequence"/>
</dbReference>
<proteinExistence type="inferred from homology"/>
<accession>A0A918NVP1</accession>
<dbReference type="CDD" id="cd05233">
    <property type="entry name" value="SDR_c"/>
    <property type="match status" value="1"/>
</dbReference>
<comment type="caution">
    <text evidence="3">The sequence shown here is derived from an EMBL/GenBank/DDBJ whole genome shotgun (WGS) entry which is preliminary data.</text>
</comment>
<dbReference type="EMBL" id="BMWD01000059">
    <property type="protein sequence ID" value="GGX99484.1"/>
    <property type="molecule type" value="Genomic_DNA"/>
</dbReference>
<reference evidence="3" key="1">
    <citation type="journal article" date="2014" name="Int. J. Syst. Evol. Microbiol.">
        <title>Complete genome sequence of Corynebacterium casei LMG S-19264T (=DSM 44701T), isolated from a smear-ripened cheese.</title>
        <authorList>
            <consortium name="US DOE Joint Genome Institute (JGI-PGF)"/>
            <person name="Walter F."/>
            <person name="Albersmeier A."/>
            <person name="Kalinowski J."/>
            <person name="Ruckert C."/>
        </authorList>
    </citation>
    <scope>NUCLEOTIDE SEQUENCE</scope>
    <source>
        <strain evidence="3">JCM 4956</strain>
    </source>
</reference>
<dbReference type="InterPro" id="IPR036291">
    <property type="entry name" value="NAD(P)-bd_dom_sf"/>
</dbReference>
<keyword evidence="2" id="KW-0560">Oxidoreductase</keyword>
<dbReference type="PRINTS" id="PR00081">
    <property type="entry name" value="GDHRDH"/>
</dbReference>
<evidence type="ECO:0000256" key="1">
    <source>
        <dbReference type="ARBA" id="ARBA00006484"/>
    </source>
</evidence>
<dbReference type="PANTHER" id="PTHR43639">
    <property type="entry name" value="OXIDOREDUCTASE, SHORT-CHAIN DEHYDROGENASE/REDUCTASE FAMILY (AFU_ORTHOLOGUE AFUA_5G02870)"/>
    <property type="match status" value="1"/>
</dbReference>
<keyword evidence="4" id="KW-1185">Reference proteome</keyword>
<protein>
    <submittedName>
        <fullName evidence="3">Gluconate 5-dehydrogenase</fullName>
    </submittedName>
</protein>
<dbReference type="SUPFAM" id="SSF51735">
    <property type="entry name" value="NAD(P)-binding Rossmann-fold domains"/>
    <property type="match status" value="1"/>
</dbReference>
<dbReference type="Pfam" id="PF13561">
    <property type="entry name" value="adh_short_C2"/>
    <property type="match status" value="1"/>
</dbReference>
<dbReference type="AlphaFoldDB" id="A0A918NVP1"/>
<dbReference type="GO" id="GO:0016491">
    <property type="term" value="F:oxidoreductase activity"/>
    <property type="evidence" value="ECO:0007669"/>
    <property type="project" value="UniProtKB-KW"/>
</dbReference>
<sequence>MFSGQPNNNLLRRVTMSTPDQKVVVITGASQGIGAGLVDGYRGLGYAVVATSRRIAPSDDPDVLTVRGDIADFATAERVAGAAIERFGRIDALVNNAGIFVSKPFHEYTRADYEDVTGVNLAGFFRISQLAVERMLHQGGGHVVQITTTLVDQASSDVPSVLTSLTKGGLQSATKALAIEYADRGIRSNAVSLGVIRTPMHAEDDDTLGAMHPMGRAGEIQDVVGAVLYLESAPFVTGEILHVDGGQSAGR</sequence>
<name>A0A918NVP1_9ACTN</name>
<evidence type="ECO:0000313" key="3">
    <source>
        <dbReference type="EMBL" id="GGX99484.1"/>
    </source>
</evidence>
<evidence type="ECO:0000313" key="4">
    <source>
        <dbReference type="Proteomes" id="UP000645555"/>
    </source>
</evidence>
<dbReference type="PANTHER" id="PTHR43639:SF1">
    <property type="entry name" value="SHORT-CHAIN DEHYDROGENASE_REDUCTASE FAMILY PROTEIN"/>
    <property type="match status" value="1"/>
</dbReference>
<dbReference type="Gene3D" id="3.40.50.720">
    <property type="entry name" value="NAD(P)-binding Rossmann-like Domain"/>
    <property type="match status" value="1"/>
</dbReference>
<dbReference type="InterPro" id="IPR002347">
    <property type="entry name" value="SDR_fam"/>
</dbReference>
<dbReference type="PRINTS" id="PR00080">
    <property type="entry name" value="SDRFAMILY"/>
</dbReference>
<evidence type="ECO:0000256" key="2">
    <source>
        <dbReference type="ARBA" id="ARBA00023002"/>
    </source>
</evidence>
<reference evidence="3" key="2">
    <citation type="submission" date="2020-09" db="EMBL/GenBank/DDBJ databases">
        <authorList>
            <person name="Sun Q."/>
            <person name="Ohkuma M."/>
        </authorList>
    </citation>
    <scope>NUCLEOTIDE SEQUENCE</scope>
    <source>
        <strain evidence="3">JCM 4956</strain>
    </source>
</reference>
<comment type="similarity">
    <text evidence="1">Belongs to the short-chain dehydrogenases/reductases (SDR) family.</text>
</comment>
<organism evidence="3 4">
    <name type="scientific">Streptomyces fructofermentans</name>
    <dbReference type="NCBI Taxonomy" id="152141"/>
    <lineage>
        <taxon>Bacteria</taxon>
        <taxon>Bacillati</taxon>
        <taxon>Actinomycetota</taxon>
        <taxon>Actinomycetes</taxon>
        <taxon>Kitasatosporales</taxon>
        <taxon>Streptomycetaceae</taxon>
        <taxon>Streptomyces</taxon>
    </lineage>
</organism>